<evidence type="ECO:0000313" key="1">
    <source>
        <dbReference type="EMBL" id="KAK2138670.1"/>
    </source>
</evidence>
<reference evidence="1" key="1">
    <citation type="journal article" date="2023" name="Mol. Biol. Evol.">
        <title>Third-Generation Sequencing Reveals the Adaptive Role of the Epigenome in Three Deep-Sea Polychaetes.</title>
        <authorList>
            <person name="Perez M."/>
            <person name="Aroh O."/>
            <person name="Sun Y."/>
            <person name="Lan Y."/>
            <person name="Juniper S.K."/>
            <person name="Young C.R."/>
            <person name="Angers B."/>
            <person name="Qian P.Y."/>
        </authorList>
    </citation>
    <scope>NUCLEOTIDE SEQUENCE</scope>
    <source>
        <strain evidence="1">R07B-5</strain>
    </source>
</reference>
<dbReference type="EMBL" id="JAODUO010007341">
    <property type="protein sequence ID" value="KAK2138670.1"/>
    <property type="molecule type" value="Genomic_DNA"/>
</dbReference>
<name>A0AAD9MLD8_RIDPI</name>
<gene>
    <name evidence="1" type="ORF">NP493_7354g00001</name>
</gene>
<accession>A0AAD9MLD8</accession>
<proteinExistence type="predicted"/>
<keyword evidence="2" id="KW-1185">Reference proteome</keyword>
<dbReference type="Proteomes" id="UP001209878">
    <property type="component" value="Unassembled WGS sequence"/>
</dbReference>
<sequence>MQSIACDTVITANRPGPWPYHERYADKQVTPKARHNSHDEAPYEKKTKVLPNYPGNYTIIY</sequence>
<organism evidence="1 2">
    <name type="scientific">Ridgeia piscesae</name>
    <name type="common">Tubeworm</name>
    <dbReference type="NCBI Taxonomy" id="27915"/>
    <lineage>
        <taxon>Eukaryota</taxon>
        <taxon>Metazoa</taxon>
        <taxon>Spiralia</taxon>
        <taxon>Lophotrochozoa</taxon>
        <taxon>Annelida</taxon>
        <taxon>Polychaeta</taxon>
        <taxon>Sedentaria</taxon>
        <taxon>Canalipalpata</taxon>
        <taxon>Sabellida</taxon>
        <taxon>Siboglinidae</taxon>
        <taxon>Ridgeia</taxon>
    </lineage>
</organism>
<evidence type="ECO:0000313" key="2">
    <source>
        <dbReference type="Proteomes" id="UP001209878"/>
    </source>
</evidence>
<dbReference type="AlphaFoldDB" id="A0AAD9MLD8"/>
<protein>
    <submittedName>
        <fullName evidence="1">Uncharacterized protein</fullName>
    </submittedName>
</protein>
<comment type="caution">
    <text evidence="1">The sequence shown here is derived from an EMBL/GenBank/DDBJ whole genome shotgun (WGS) entry which is preliminary data.</text>
</comment>